<dbReference type="InParanoid" id="A0A2P6N3A3"/>
<dbReference type="PROSITE" id="PS50865">
    <property type="entry name" value="ZF_MYND_2"/>
    <property type="match status" value="1"/>
</dbReference>
<keyword evidence="2" id="KW-0479">Metal-binding</keyword>
<dbReference type="SUPFAM" id="SSF144232">
    <property type="entry name" value="HIT/MYND zinc finger-like"/>
    <property type="match status" value="1"/>
</dbReference>
<feature type="region of interest" description="Disordered" evidence="7">
    <location>
        <begin position="198"/>
        <end position="230"/>
    </location>
</feature>
<gene>
    <name evidence="10" type="ORF">PROFUN_15516</name>
</gene>
<dbReference type="OrthoDB" id="19063at2759"/>
<dbReference type="SMART" id="SM00256">
    <property type="entry name" value="FBOX"/>
    <property type="match status" value="1"/>
</dbReference>
<dbReference type="PANTHER" id="PTHR47463">
    <property type="entry name" value="F-BOX PROTEIN SKIP16"/>
    <property type="match status" value="1"/>
</dbReference>
<organism evidence="10 11">
    <name type="scientific">Planoprotostelium fungivorum</name>
    <dbReference type="NCBI Taxonomy" id="1890364"/>
    <lineage>
        <taxon>Eukaryota</taxon>
        <taxon>Amoebozoa</taxon>
        <taxon>Evosea</taxon>
        <taxon>Variosea</taxon>
        <taxon>Cavosteliida</taxon>
        <taxon>Cavosteliaceae</taxon>
        <taxon>Planoprotostelium</taxon>
    </lineage>
</organism>
<dbReference type="Gene3D" id="2.60.40.1470">
    <property type="entry name" value="ApaG domain"/>
    <property type="match status" value="1"/>
</dbReference>
<comment type="caution">
    <text evidence="10">The sequence shown here is derived from an EMBL/GenBank/DDBJ whole genome shotgun (WGS) entry which is preliminary data.</text>
</comment>
<dbReference type="GO" id="GO:0008270">
    <property type="term" value="F:zinc ion binding"/>
    <property type="evidence" value="ECO:0007669"/>
    <property type="project" value="UniProtKB-KW"/>
</dbReference>
<protein>
    <submittedName>
        <fullName evidence="10">F-box only protein 3</fullName>
    </submittedName>
</protein>
<keyword evidence="11" id="KW-1185">Reference proteome</keyword>
<dbReference type="InterPro" id="IPR036767">
    <property type="entry name" value="ApaG_sf"/>
</dbReference>
<keyword evidence="4" id="KW-0833">Ubl conjugation pathway</keyword>
<dbReference type="InterPro" id="IPR036047">
    <property type="entry name" value="F-box-like_dom_sf"/>
</dbReference>
<dbReference type="InterPro" id="IPR002893">
    <property type="entry name" value="Znf_MYND"/>
</dbReference>
<dbReference type="SUPFAM" id="SSF110069">
    <property type="entry name" value="ApaG-like"/>
    <property type="match status" value="1"/>
</dbReference>
<dbReference type="InterPro" id="IPR037883">
    <property type="entry name" value="Knr4/Smi1-like_sf"/>
</dbReference>
<evidence type="ECO:0000256" key="5">
    <source>
        <dbReference type="ARBA" id="ARBA00022833"/>
    </source>
</evidence>
<dbReference type="PANTHER" id="PTHR47463:SF2">
    <property type="entry name" value="F-BOX PROTEIN SKIP16"/>
    <property type="match status" value="1"/>
</dbReference>
<feature type="domain" description="ApaG" evidence="9">
    <location>
        <begin position="510"/>
        <end position="639"/>
    </location>
</feature>
<dbReference type="SUPFAM" id="SSF81383">
    <property type="entry name" value="F-box domain"/>
    <property type="match status" value="1"/>
</dbReference>
<dbReference type="EMBL" id="MDYQ01000224">
    <property type="protein sequence ID" value="PRP78430.1"/>
    <property type="molecule type" value="Genomic_DNA"/>
</dbReference>
<name>A0A2P6N3A3_9EUKA</name>
<evidence type="ECO:0000313" key="11">
    <source>
        <dbReference type="Proteomes" id="UP000241769"/>
    </source>
</evidence>
<dbReference type="Pfam" id="PF04379">
    <property type="entry name" value="DUF525"/>
    <property type="match status" value="1"/>
</dbReference>
<evidence type="ECO:0000256" key="4">
    <source>
        <dbReference type="ARBA" id="ARBA00022786"/>
    </source>
</evidence>
<dbReference type="SUPFAM" id="SSF160631">
    <property type="entry name" value="SMI1/KNR4-like"/>
    <property type="match status" value="1"/>
</dbReference>
<dbReference type="PROSITE" id="PS51087">
    <property type="entry name" value="APAG"/>
    <property type="match status" value="1"/>
</dbReference>
<dbReference type="InterPro" id="IPR007474">
    <property type="entry name" value="ApaG_domain"/>
</dbReference>
<dbReference type="AlphaFoldDB" id="A0A2P6N3A3"/>
<dbReference type="Proteomes" id="UP000241769">
    <property type="component" value="Unassembled WGS sequence"/>
</dbReference>
<evidence type="ECO:0000256" key="7">
    <source>
        <dbReference type="SAM" id="MobiDB-lite"/>
    </source>
</evidence>
<evidence type="ECO:0000256" key="6">
    <source>
        <dbReference type="PROSITE-ProRule" id="PRU00134"/>
    </source>
</evidence>
<feature type="domain" description="MYND-type" evidence="8">
    <location>
        <begin position="5"/>
        <end position="41"/>
    </location>
</feature>
<proteinExistence type="predicted"/>
<evidence type="ECO:0000256" key="2">
    <source>
        <dbReference type="ARBA" id="ARBA00022723"/>
    </source>
</evidence>
<evidence type="ECO:0000256" key="1">
    <source>
        <dbReference type="ARBA" id="ARBA00004906"/>
    </source>
</evidence>
<reference evidence="10 11" key="1">
    <citation type="journal article" date="2018" name="Genome Biol. Evol.">
        <title>Multiple Roots of Fruiting Body Formation in Amoebozoa.</title>
        <authorList>
            <person name="Hillmann F."/>
            <person name="Forbes G."/>
            <person name="Novohradska S."/>
            <person name="Ferling I."/>
            <person name="Riege K."/>
            <person name="Groth M."/>
            <person name="Westermann M."/>
            <person name="Marz M."/>
            <person name="Spaller T."/>
            <person name="Winckler T."/>
            <person name="Schaap P."/>
            <person name="Glockner G."/>
        </authorList>
    </citation>
    <scope>NUCLEOTIDE SEQUENCE [LARGE SCALE GENOMIC DNA]</scope>
    <source>
        <strain evidence="10 11">Jena</strain>
    </source>
</reference>
<dbReference type="STRING" id="1890364.A0A2P6N3A3"/>
<sequence length="655" mass="73251">MSHTCTVCHKDARKFCGKCKQEWYCSRDCQIAAWKNHKDECPKLQEKAKRPELPKSDSFKGKNIGYGSEDNVSVWANIDDSNSTGDITQLRFMIVNGSNANIKIASKTTLLTVKDQALRKKVHSSDANKSQFVQHKDQEVNIDQLTLAPKEHAVLVNHFQRGDVRPDQFQLLELPFKMDGKGVIKLAVQVTVPASVAPTSATATSSSDTGGSNPCSVTSGTKFGDRGNTPTTHVFTSQTVMDIQPSHLLPELLENIFSRLDCESLGRVAAVNHHWREASGTNVLWKHWGIYIGDVPEELQSIERTHKDDYKSMYVAYLNSSFGRYKNHLVDVRKTVSSLTETIQKLGIHCGFTPAQLDRYEETVKLNLDDETRCLYRLIGDQTSEDGITCAGVFGGYEFYGTGCNMSLMGLRQSIKWTNRLSQAKIDFIRSLIPIAVDLDARKKFFYYSKHPSYPGAIIDVRHGDCILVADSLLSLMKKSIYNISSGNWLPIENGLITVFPTRLDMGATEAVTRGVRIRCSVVYVHEEVGSEQSPNFFSYRVQMSMDPTESPDRSCQLVSRHWSCIDCNGVVSHVEGPGVIGEYPIMKPGARFEYTSCTFQNGRGSMEGFFRMKSLTRHGEMFDVEVPRFSMEAPQVIFRVKVSALAVPVAPLTQ</sequence>
<feature type="compositionally biased region" description="Low complexity" evidence="7">
    <location>
        <begin position="198"/>
        <end position="207"/>
    </location>
</feature>
<keyword evidence="3 6" id="KW-0863">Zinc-finger</keyword>
<evidence type="ECO:0000313" key="10">
    <source>
        <dbReference type="EMBL" id="PRP78430.1"/>
    </source>
</evidence>
<dbReference type="Pfam" id="PF01753">
    <property type="entry name" value="zf-MYND"/>
    <property type="match status" value="1"/>
</dbReference>
<feature type="compositionally biased region" description="Polar residues" evidence="7">
    <location>
        <begin position="208"/>
        <end position="221"/>
    </location>
</feature>
<evidence type="ECO:0000259" key="9">
    <source>
        <dbReference type="PROSITE" id="PS51087"/>
    </source>
</evidence>
<evidence type="ECO:0000259" key="8">
    <source>
        <dbReference type="PROSITE" id="PS50865"/>
    </source>
</evidence>
<dbReference type="Gene3D" id="6.10.140.2220">
    <property type="match status" value="1"/>
</dbReference>
<keyword evidence="5" id="KW-0862">Zinc</keyword>
<dbReference type="InterPro" id="IPR001810">
    <property type="entry name" value="F-box_dom"/>
</dbReference>
<accession>A0A2P6N3A3</accession>
<evidence type="ECO:0000256" key="3">
    <source>
        <dbReference type="ARBA" id="ARBA00022771"/>
    </source>
</evidence>
<dbReference type="Pfam" id="PF12937">
    <property type="entry name" value="F-box-like"/>
    <property type="match status" value="1"/>
</dbReference>
<comment type="pathway">
    <text evidence="1">Protein modification; protein ubiquitination.</text>
</comment>
<dbReference type="Gene3D" id="1.20.1280.50">
    <property type="match status" value="1"/>
</dbReference>